<dbReference type="EMBL" id="CP092471">
    <property type="protein sequence ID" value="UVI39663.1"/>
    <property type="molecule type" value="Genomic_DNA"/>
</dbReference>
<evidence type="ECO:0000313" key="8">
    <source>
        <dbReference type="Proteomes" id="UP001065265"/>
    </source>
</evidence>
<proteinExistence type="predicted"/>
<dbReference type="InterPro" id="IPR029044">
    <property type="entry name" value="Nucleotide-diphossugar_trans"/>
</dbReference>
<organism evidence="7 8">
    <name type="scientific">Qipengyuania spongiae</name>
    <dbReference type="NCBI Taxonomy" id="2909673"/>
    <lineage>
        <taxon>Bacteria</taxon>
        <taxon>Pseudomonadati</taxon>
        <taxon>Pseudomonadota</taxon>
        <taxon>Alphaproteobacteria</taxon>
        <taxon>Sphingomonadales</taxon>
        <taxon>Erythrobacteraceae</taxon>
        <taxon>Qipengyuania</taxon>
    </lineage>
</organism>
<keyword evidence="2" id="KW-1003">Cell membrane</keyword>
<keyword evidence="5" id="KW-0472">Membrane</keyword>
<comment type="subcellular location">
    <subcellularLocation>
        <location evidence="1">Cell membrane</location>
    </subcellularLocation>
</comment>
<evidence type="ECO:0000313" key="7">
    <source>
        <dbReference type="EMBL" id="UVI39663.1"/>
    </source>
</evidence>
<dbReference type="Pfam" id="PF00535">
    <property type="entry name" value="Glycos_transf_2"/>
    <property type="match status" value="1"/>
</dbReference>
<dbReference type="InterPro" id="IPR001173">
    <property type="entry name" value="Glyco_trans_2-like"/>
</dbReference>
<reference evidence="7" key="1">
    <citation type="submission" date="2022-02" db="EMBL/GenBank/DDBJ databases">
        <title>Qipengyuania spongiae sp. nov., isolated from marine sponge.</title>
        <authorList>
            <person name="Li Z."/>
            <person name="Zhang M."/>
        </authorList>
    </citation>
    <scope>NUCLEOTIDE SEQUENCE</scope>
    <source>
        <strain evidence="7">PHS-Z21</strain>
    </source>
</reference>
<evidence type="ECO:0000259" key="6">
    <source>
        <dbReference type="Pfam" id="PF00535"/>
    </source>
</evidence>
<evidence type="ECO:0000256" key="2">
    <source>
        <dbReference type="ARBA" id="ARBA00022475"/>
    </source>
</evidence>
<dbReference type="PANTHER" id="PTHR43646">
    <property type="entry name" value="GLYCOSYLTRANSFERASE"/>
    <property type="match status" value="1"/>
</dbReference>
<keyword evidence="8" id="KW-1185">Reference proteome</keyword>
<gene>
    <name evidence="7" type="ORF">L1F33_01485</name>
</gene>
<dbReference type="PANTHER" id="PTHR43646:SF2">
    <property type="entry name" value="GLYCOSYLTRANSFERASE 2-LIKE DOMAIN-CONTAINING PROTEIN"/>
    <property type="match status" value="1"/>
</dbReference>
<dbReference type="SUPFAM" id="SSF53448">
    <property type="entry name" value="Nucleotide-diphospho-sugar transferases"/>
    <property type="match status" value="1"/>
</dbReference>
<keyword evidence="4" id="KW-0808">Transferase</keyword>
<dbReference type="RefSeq" id="WP_265559250.1">
    <property type="nucleotide sequence ID" value="NZ_CP092471.1"/>
</dbReference>
<evidence type="ECO:0000256" key="5">
    <source>
        <dbReference type="ARBA" id="ARBA00023136"/>
    </source>
</evidence>
<keyword evidence="3" id="KW-0328">Glycosyltransferase</keyword>
<sequence>MNSSLASQIAEVLTGPTFAGRTSALRHSGTIEGPLDYTVAVPVRNEEALLPRALDALLAAMRSSPARGGLVFVINDTTDNSAMIIRRTLQKAQVAFAIVEMSFASEIRNAAHARRLALDLAWCCAPGGVLLTTDADSCVGPNWIASRWSHIASGYDLVCEDVRLDEQELALLPTRVAAVGEAERAYFEASNRLWRLWTGEPADCFAYRASGASLAIRSDAYRKIGGLPTPSIGEDSALCEAVLAAGLKVGMPNDVETRTSARLLSRAQGGCGACLKSRASADDPLCDPVLIPLALLREWAFLANRSENQNRYAILKSLRASAAPSPLPYSQVLIELQKARDTERELSMVHA</sequence>
<dbReference type="Proteomes" id="UP001065265">
    <property type="component" value="Chromosome"/>
</dbReference>
<feature type="domain" description="Glycosyltransferase 2-like" evidence="6">
    <location>
        <begin position="38"/>
        <end position="209"/>
    </location>
</feature>
<dbReference type="Gene3D" id="3.90.550.10">
    <property type="entry name" value="Spore Coat Polysaccharide Biosynthesis Protein SpsA, Chain A"/>
    <property type="match status" value="1"/>
</dbReference>
<evidence type="ECO:0000256" key="3">
    <source>
        <dbReference type="ARBA" id="ARBA00022676"/>
    </source>
</evidence>
<accession>A0ABY5T2V6</accession>
<protein>
    <submittedName>
        <fullName evidence="7">Glycosyltransferase family 2 protein</fullName>
    </submittedName>
</protein>
<evidence type="ECO:0000256" key="1">
    <source>
        <dbReference type="ARBA" id="ARBA00004236"/>
    </source>
</evidence>
<evidence type="ECO:0000256" key="4">
    <source>
        <dbReference type="ARBA" id="ARBA00022679"/>
    </source>
</evidence>
<name>A0ABY5T2V6_9SPHN</name>